<evidence type="ECO:0008006" key="3">
    <source>
        <dbReference type="Google" id="ProtNLM"/>
    </source>
</evidence>
<dbReference type="RefSeq" id="WP_059220755.1">
    <property type="nucleotide sequence ID" value="NZ_CP183189.1"/>
</dbReference>
<comment type="caution">
    <text evidence="1">The sequence shown here is derived from an EMBL/GenBank/DDBJ whole genome shotgun (WGS) entry which is preliminary data.</text>
</comment>
<reference evidence="1 2" key="1">
    <citation type="submission" date="2022-10" db="EMBL/GenBank/DDBJ databases">
        <title>Comparative genomic study of S. anginosus.</title>
        <authorList>
            <person name="Prasad A."/>
            <person name="Ene A."/>
            <person name="Jablonska S."/>
            <person name="Du J."/>
            <person name="Wolfe A.J."/>
            <person name="Putonti C."/>
        </authorList>
    </citation>
    <scope>NUCLEOTIDE SEQUENCE [LARGE SCALE GENOMIC DNA]</scope>
    <source>
        <strain evidence="1 2">UMB1339</strain>
    </source>
</reference>
<name>A0ABD4U126_STRAP</name>
<gene>
    <name evidence="1" type="ORF">OJ589_00080</name>
</gene>
<dbReference type="Gene3D" id="3.40.570.10">
    <property type="entry name" value="Extracellular Endonuclease, subunit A"/>
    <property type="match status" value="1"/>
</dbReference>
<accession>A0ABD4U126</accession>
<dbReference type="Proteomes" id="UP001208682">
    <property type="component" value="Unassembled WGS sequence"/>
</dbReference>
<dbReference type="InterPro" id="IPR044929">
    <property type="entry name" value="DNA/RNA_non-sp_Endonuclease_sf"/>
</dbReference>
<evidence type="ECO:0000313" key="2">
    <source>
        <dbReference type="Proteomes" id="UP001208682"/>
    </source>
</evidence>
<evidence type="ECO:0000313" key="1">
    <source>
        <dbReference type="EMBL" id="MCW1075580.1"/>
    </source>
</evidence>
<dbReference type="AlphaFoldDB" id="A0ABD4U126"/>
<dbReference type="EMBL" id="JAPAIP010000001">
    <property type="protein sequence ID" value="MCW1075580.1"/>
    <property type="molecule type" value="Genomic_DNA"/>
</dbReference>
<protein>
    <recommendedName>
        <fullName evidence="3">DNA/RNA non-specific endonuclease domain-containing protein</fullName>
    </recommendedName>
</protein>
<organism evidence="1 2">
    <name type="scientific">Streptococcus anginosus</name>
    <dbReference type="NCBI Taxonomy" id="1328"/>
    <lineage>
        <taxon>Bacteria</taxon>
        <taxon>Bacillati</taxon>
        <taxon>Bacillota</taxon>
        <taxon>Bacilli</taxon>
        <taxon>Lactobacillales</taxon>
        <taxon>Streptococcaceae</taxon>
        <taxon>Streptococcus</taxon>
        <taxon>Streptococcus anginosus group</taxon>
    </lineage>
</organism>
<proteinExistence type="predicted"/>
<sequence>MKENEIYTRLGLENKEELMELLDLSDRIQKIKYFSPSIDIKTAQPVRLTLRNGNFFEIAGIDNNRIQRLKCSRKGWETVLKSNNIPNNLYPLRNTPNKFPKGNIPKGYGSEWYFHRGHVFARQFHNSVSGYQVIQHNGNNSKNWDDSFIDNKDDNLFTQFSSANQIQAKIEAEVFALLSENQNVYYEVKLIFKNINDTYPIGTEIFYLPISSPEKFKHYFIPNTDLDFDLSILHEEDSKLSYPDFYKNGYREEYRKYFKNSDRNEIEVTENIGIGSNDFYLVLKPKEEAIYRFDTKLLNDLEEKKIKIFDEKDIDNILENPSNILIFSYKDAKIVHANLLKKSKISKSNKKNYYYFVLEDEPVIYLQYGHNEGKNVTHYGIENIMEGIEKLMGKEN</sequence>